<dbReference type="PANTHER" id="PTHR46929:SF4">
    <property type="entry name" value="MYB_SANT-LIKE DOMAIN-CONTAINING PROTEIN"/>
    <property type="match status" value="1"/>
</dbReference>
<gene>
    <name evidence="1" type="ORF">LUZ63_015861</name>
</gene>
<evidence type="ECO:0008006" key="3">
    <source>
        <dbReference type="Google" id="ProtNLM"/>
    </source>
</evidence>
<accession>A0A9Q0HMH0</accession>
<evidence type="ECO:0000313" key="2">
    <source>
        <dbReference type="Proteomes" id="UP001151287"/>
    </source>
</evidence>
<keyword evidence="2" id="KW-1185">Reference proteome</keyword>
<sequence>MAPKRSASNTTQSASLVWTEDMDWVLINAFIHEQSIGNRPNGTFSTQAYDNIVKELKDDFPENGFAWKAHSKMWEAEPDVWATFIRNYPQAKDWMNKPVPHYESLKQLFGKDRTNGDGVETPAEMRQWLSRQMGVAEGDIIADIDRMATQNEATRETDDENINSPESNKKYKTYREEVQEKLLKGIECVSDAITKSTDALVRAHTAKISMRASEIYKHVNELGLDSLDKKLAYRFLIKNAIVLEMVVCYPFEERKEFLMDILPRSEVAAQAGTHAAQVLQLAAW</sequence>
<protein>
    <recommendedName>
        <fullName evidence="3">Myb/SANT-like domain-containing protein</fullName>
    </recommendedName>
</protein>
<dbReference type="PANTHER" id="PTHR46929">
    <property type="entry name" value="EXPRESSED PROTEIN"/>
    <property type="match status" value="1"/>
</dbReference>
<comment type="caution">
    <text evidence="1">The sequence shown here is derived from an EMBL/GenBank/DDBJ whole genome shotgun (WGS) entry which is preliminary data.</text>
</comment>
<name>A0A9Q0HMH0_9POAL</name>
<dbReference type="EMBL" id="JAMQYH010000004">
    <property type="protein sequence ID" value="KAJ1691706.1"/>
    <property type="molecule type" value="Genomic_DNA"/>
</dbReference>
<reference evidence="1" key="1">
    <citation type="journal article" date="2022" name="Cell">
        <title>Repeat-based holocentromeres influence genome architecture and karyotype evolution.</title>
        <authorList>
            <person name="Hofstatter P.G."/>
            <person name="Thangavel G."/>
            <person name="Lux T."/>
            <person name="Neumann P."/>
            <person name="Vondrak T."/>
            <person name="Novak P."/>
            <person name="Zhang M."/>
            <person name="Costa L."/>
            <person name="Castellani M."/>
            <person name="Scott A."/>
            <person name="Toegelov H."/>
            <person name="Fuchs J."/>
            <person name="Mata-Sucre Y."/>
            <person name="Dias Y."/>
            <person name="Vanzela A.L.L."/>
            <person name="Huettel B."/>
            <person name="Almeida C.C.S."/>
            <person name="Simkova H."/>
            <person name="Souza G."/>
            <person name="Pedrosa-Harand A."/>
            <person name="Macas J."/>
            <person name="Mayer K.F.X."/>
            <person name="Houben A."/>
            <person name="Marques A."/>
        </authorList>
    </citation>
    <scope>NUCLEOTIDE SEQUENCE</scope>
    <source>
        <strain evidence="1">RhyBre1mFocal</strain>
    </source>
</reference>
<dbReference type="Proteomes" id="UP001151287">
    <property type="component" value="Unassembled WGS sequence"/>
</dbReference>
<dbReference type="OrthoDB" id="1145453at2759"/>
<dbReference type="AlphaFoldDB" id="A0A9Q0HMH0"/>
<proteinExistence type="predicted"/>
<organism evidence="1 2">
    <name type="scientific">Rhynchospora breviuscula</name>
    <dbReference type="NCBI Taxonomy" id="2022672"/>
    <lineage>
        <taxon>Eukaryota</taxon>
        <taxon>Viridiplantae</taxon>
        <taxon>Streptophyta</taxon>
        <taxon>Embryophyta</taxon>
        <taxon>Tracheophyta</taxon>
        <taxon>Spermatophyta</taxon>
        <taxon>Magnoliopsida</taxon>
        <taxon>Liliopsida</taxon>
        <taxon>Poales</taxon>
        <taxon>Cyperaceae</taxon>
        <taxon>Cyperoideae</taxon>
        <taxon>Rhynchosporeae</taxon>
        <taxon>Rhynchospora</taxon>
    </lineage>
</organism>
<evidence type="ECO:0000313" key="1">
    <source>
        <dbReference type="EMBL" id="KAJ1691706.1"/>
    </source>
</evidence>